<dbReference type="PANTHER" id="PTHR44846:SF1">
    <property type="entry name" value="MANNOSYL-D-GLYCERATE TRANSPORT_METABOLISM SYSTEM REPRESSOR MNGR-RELATED"/>
    <property type="match status" value="1"/>
</dbReference>
<dbReference type="InterPro" id="IPR028978">
    <property type="entry name" value="Chorismate_lyase_/UTRA_dom_sf"/>
</dbReference>
<proteinExistence type="predicted"/>
<keyword evidence="6" id="KW-1185">Reference proteome</keyword>
<dbReference type="RefSeq" id="WP_049169880.1">
    <property type="nucleotide sequence ID" value="NZ_CP120687.1"/>
</dbReference>
<dbReference type="InterPro" id="IPR050679">
    <property type="entry name" value="Bact_HTH_transcr_reg"/>
</dbReference>
<dbReference type="EMBL" id="CP120687">
    <property type="protein sequence ID" value="WFB39475.1"/>
    <property type="molecule type" value="Genomic_DNA"/>
</dbReference>
<dbReference type="SUPFAM" id="SSF64288">
    <property type="entry name" value="Chorismate lyase-like"/>
    <property type="match status" value="1"/>
</dbReference>
<dbReference type="InterPro" id="IPR000524">
    <property type="entry name" value="Tscrpt_reg_HTH_GntR"/>
</dbReference>
<sequence>MKAAKYKQIEADLLRRIQDDQYPIGTLIPKELDLVEMYSVSRPTVRQAIQELVNKGYLEKKKRRGTLVKQKKIAQEFTHRLQSYSQEMGEKGLQPETRVLNLTEETANEEVQKHLEIEKGQKVYKLVRLRYANEEPIVFVTSYIPVDVNSEFLKTDFETTSLYSLLKKSGYAVTRVRRKLEVAVADETIGDMLNVSEGAPIFYFHTQGITDKNRIVEYSISKYRGDLNYFVIDIDQ</sequence>
<dbReference type="Proteomes" id="UP001220228">
    <property type="component" value="Chromosome"/>
</dbReference>
<dbReference type="PROSITE" id="PS50949">
    <property type="entry name" value="HTH_GNTR"/>
    <property type="match status" value="1"/>
</dbReference>
<keyword evidence="2" id="KW-0238">DNA-binding</keyword>
<keyword evidence="1" id="KW-0805">Transcription regulation</keyword>
<dbReference type="InterPro" id="IPR036390">
    <property type="entry name" value="WH_DNA-bd_sf"/>
</dbReference>
<evidence type="ECO:0000313" key="5">
    <source>
        <dbReference type="EMBL" id="WFB39475.1"/>
    </source>
</evidence>
<dbReference type="InterPro" id="IPR036388">
    <property type="entry name" value="WH-like_DNA-bd_sf"/>
</dbReference>
<dbReference type="SUPFAM" id="SSF46785">
    <property type="entry name" value="Winged helix' DNA-binding domain"/>
    <property type="match status" value="1"/>
</dbReference>
<evidence type="ECO:0000256" key="1">
    <source>
        <dbReference type="ARBA" id="ARBA00023015"/>
    </source>
</evidence>
<protein>
    <submittedName>
        <fullName evidence="5">GntR family transcriptional regulator</fullName>
    </submittedName>
</protein>
<organism evidence="5 6">
    <name type="scientific">Lacticaseibacillus huelsenbergensis</name>
    <dbReference type="NCBI Taxonomy" id="3035291"/>
    <lineage>
        <taxon>Bacteria</taxon>
        <taxon>Bacillati</taxon>
        <taxon>Bacillota</taxon>
        <taxon>Bacilli</taxon>
        <taxon>Lactobacillales</taxon>
        <taxon>Lactobacillaceae</taxon>
        <taxon>Lacticaseibacillus</taxon>
    </lineage>
</organism>
<reference evidence="5 6" key="1">
    <citation type="submission" date="2023-03" db="EMBL/GenBank/DDBJ databases">
        <authorList>
            <person name="Ruckert-Reed C."/>
        </authorList>
    </citation>
    <scope>NUCLEOTIDE SEQUENCE [LARGE SCALE GENOMIC DNA]</scope>
    <source>
        <strain evidence="5 6">DSM 115425</strain>
    </source>
</reference>
<keyword evidence="3" id="KW-0804">Transcription</keyword>
<dbReference type="InterPro" id="IPR011663">
    <property type="entry name" value="UTRA"/>
</dbReference>
<dbReference type="SMART" id="SM00345">
    <property type="entry name" value="HTH_GNTR"/>
    <property type="match status" value="1"/>
</dbReference>
<evidence type="ECO:0000256" key="2">
    <source>
        <dbReference type="ARBA" id="ARBA00023125"/>
    </source>
</evidence>
<dbReference type="SMART" id="SM00866">
    <property type="entry name" value="UTRA"/>
    <property type="match status" value="1"/>
</dbReference>
<feature type="domain" description="HTH gntR-type" evidence="4">
    <location>
        <begin position="3"/>
        <end position="71"/>
    </location>
</feature>
<dbReference type="Pfam" id="PF00392">
    <property type="entry name" value="GntR"/>
    <property type="match status" value="1"/>
</dbReference>
<name>A0ABY8DR69_9LACO</name>
<dbReference type="PANTHER" id="PTHR44846">
    <property type="entry name" value="MANNOSYL-D-GLYCERATE TRANSPORT/METABOLISM SYSTEM REPRESSOR MNGR-RELATED"/>
    <property type="match status" value="1"/>
</dbReference>
<dbReference type="CDD" id="cd07377">
    <property type="entry name" value="WHTH_GntR"/>
    <property type="match status" value="1"/>
</dbReference>
<dbReference type="Gene3D" id="3.40.1410.10">
    <property type="entry name" value="Chorismate lyase-like"/>
    <property type="match status" value="1"/>
</dbReference>
<dbReference type="Pfam" id="PF07702">
    <property type="entry name" value="UTRA"/>
    <property type="match status" value="1"/>
</dbReference>
<gene>
    <name evidence="5" type="ORF">LHUE1_000197</name>
</gene>
<evidence type="ECO:0000313" key="6">
    <source>
        <dbReference type="Proteomes" id="UP001220228"/>
    </source>
</evidence>
<dbReference type="Gene3D" id="1.10.10.10">
    <property type="entry name" value="Winged helix-like DNA-binding domain superfamily/Winged helix DNA-binding domain"/>
    <property type="match status" value="1"/>
</dbReference>
<evidence type="ECO:0000259" key="4">
    <source>
        <dbReference type="PROSITE" id="PS50949"/>
    </source>
</evidence>
<dbReference type="PRINTS" id="PR00035">
    <property type="entry name" value="HTHGNTR"/>
</dbReference>
<evidence type="ECO:0000256" key="3">
    <source>
        <dbReference type="ARBA" id="ARBA00023163"/>
    </source>
</evidence>
<accession>A0ABY8DR69</accession>